<feature type="signal peptide" evidence="2">
    <location>
        <begin position="1"/>
        <end position="24"/>
    </location>
</feature>
<keyword evidence="2" id="KW-0732">Signal</keyword>
<dbReference type="InterPro" id="IPR051923">
    <property type="entry name" value="Glycosyl_Hydrolase_39"/>
</dbReference>
<evidence type="ECO:0008006" key="4">
    <source>
        <dbReference type="Google" id="ProtNLM"/>
    </source>
</evidence>
<dbReference type="SUPFAM" id="SSF51445">
    <property type="entry name" value="(Trans)glycosidases"/>
    <property type="match status" value="1"/>
</dbReference>
<organism evidence="3">
    <name type="scientific">Caldilineaceae bacterium SB0662_bin_9</name>
    <dbReference type="NCBI Taxonomy" id="2605258"/>
    <lineage>
        <taxon>Bacteria</taxon>
        <taxon>Bacillati</taxon>
        <taxon>Chloroflexota</taxon>
        <taxon>Caldilineae</taxon>
        <taxon>Caldilineales</taxon>
        <taxon>Caldilineaceae</taxon>
    </lineage>
</organism>
<dbReference type="PANTHER" id="PTHR12631:SF10">
    <property type="entry name" value="BETA-XYLOSIDASE-LIKE PROTEIN-RELATED"/>
    <property type="match status" value="1"/>
</dbReference>
<dbReference type="GO" id="GO:0004553">
    <property type="term" value="F:hydrolase activity, hydrolyzing O-glycosyl compounds"/>
    <property type="evidence" value="ECO:0007669"/>
    <property type="project" value="TreeGrafter"/>
</dbReference>
<comment type="caution">
    <text evidence="3">The sequence shown here is derived from an EMBL/GenBank/DDBJ whole genome shotgun (WGS) entry which is preliminary data.</text>
</comment>
<protein>
    <recommendedName>
        <fullName evidence="4">SH3 domain-containing protein</fullName>
    </recommendedName>
</protein>
<feature type="region of interest" description="Disordered" evidence="1">
    <location>
        <begin position="30"/>
        <end position="67"/>
    </location>
</feature>
<reference evidence="3" key="1">
    <citation type="submission" date="2019-09" db="EMBL/GenBank/DDBJ databases">
        <title>Characterisation of the sponge microbiome using genome-centric metagenomics.</title>
        <authorList>
            <person name="Engelberts J.P."/>
            <person name="Robbins S.J."/>
            <person name="De Goeij J.M."/>
            <person name="Aranda M."/>
            <person name="Bell S.C."/>
            <person name="Webster N.S."/>
        </authorList>
    </citation>
    <scope>NUCLEOTIDE SEQUENCE</scope>
    <source>
        <strain evidence="3">SB0662_bin_9</strain>
    </source>
</reference>
<gene>
    <name evidence="3" type="ORF">F4Y08_05920</name>
</gene>
<dbReference type="Gene3D" id="3.20.20.80">
    <property type="entry name" value="Glycosidases"/>
    <property type="match status" value="1"/>
</dbReference>
<dbReference type="AlphaFoldDB" id="A0A6B1DU15"/>
<feature type="chain" id="PRO_5025363259" description="SH3 domain-containing protein" evidence="2">
    <location>
        <begin position="25"/>
        <end position="508"/>
    </location>
</feature>
<evidence type="ECO:0000313" key="3">
    <source>
        <dbReference type="EMBL" id="MYD89864.1"/>
    </source>
</evidence>
<accession>A0A6B1DU15</accession>
<dbReference type="PANTHER" id="PTHR12631">
    <property type="entry name" value="ALPHA-L-IDURONIDASE"/>
    <property type="match status" value="1"/>
</dbReference>
<name>A0A6B1DU15_9CHLR</name>
<sequence>MKTSSSPSRPVVLCISLLLAVFLAACRSGGDGRASAPPTATPVQEPTQPAPEQSEQPVEQVDPPTPTPVPFSVLTTTRFAIQAVEGPDYLYHLVHRLPGQAQVRVTAQNSSGNWLRVDLDGTAAWIARWALEPQAGFRELPQASADIPQPSTLERGPMPDTPPPIEFGYGTQAHMIGVDVDHIMWATRDLGFNWLKQQIRWNITEPEQGSYNWRDLDLIVSRAAYSDVDLLFSVVTTPDWAREAGYDATVDGPPADPQDLASFMSAMATRYCGTAVKAIEVWNEQNLHYEWGNLPLNGADYVNLLIPSSQAIRAACPSMYVISGALTPAGSVPNLAIDDFTYLEQMLANGLARHVDAIGAHPSGYNVPANVRWQDGCAAIVQSGNTFNGACDNPHHSWSFRSTMEGYRDIALQYGVDLPIWPTEFGWAAGGAYHEAYGYANDNDFDEQARWTVEAFQMMKEWGWAGPAILWNMNFRVIADKTERAQWGIVNNDWTPLPVYNALKAMVK</sequence>
<evidence type="ECO:0000256" key="1">
    <source>
        <dbReference type="SAM" id="MobiDB-lite"/>
    </source>
</evidence>
<evidence type="ECO:0000256" key="2">
    <source>
        <dbReference type="SAM" id="SignalP"/>
    </source>
</evidence>
<feature type="compositionally biased region" description="Polar residues" evidence="1">
    <location>
        <begin position="41"/>
        <end position="57"/>
    </location>
</feature>
<dbReference type="PROSITE" id="PS51257">
    <property type="entry name" value="PROKAR_LIPOPROTEIN"/>
    <property type="match status" value="1"/>
</dbReference>
<dbReference type="EMBL" id="VXPY01000037">
    <property type="protein sequence ID" value="MYD89864.1"/>
    <property type="molecule type" value="Genomic_DNA"/>
</dbReference>
<proteinExistence type="predicted"/>
<dbReference type="InterPro" id="IPR017853">
    <property type="entry name" value="GH"/>
</dbReference>